<protein>
    <submittedName>
        <fullName evidence="1">Uncharacterized protein</fullName>
    </submittedName>
</protein>
<comment type="caution">
    <text evidence="1">The sequence shown here is derived from an EMBL/GenBank/DDBJ whole genome shotgun (WGS) entry which is preliminary data.</text>
</comment>
<evidence type="ECO:0000313" key="1">
    <source>
        <dbReference type="EMBL" id="CAK5086777.1"/>
    </source>
</evidence>
<dbReference type="EMBL" id="CAVMJV010000062">
    <property type="protein sequence ID" value="CAK5086777.1"/>
    <property type="molecule type" value="Genomic_DNA"/>
</dbReference>
<reference evidence="1" key="1">
    <citation type="submission" date="2023-11" db="EMBL/GenBank/DDBJ databases">
        <authorList>
            <person name="Poullet M."/>
        </authorList>
    </citation>
    <scope>NUCLEOTIDE SEQUENCE</scope>
    <source>
        <strain evidence="1">E1834</strain>
    </source>
</reference>
<name>A0ACB1A5P5_MELEN</name>
<gene>
    <name evidence="1" type="ORF">MENTE1834_LOCUS34293</name>
</gene>
<proteinExistence type="predicted"/>
<keyword evidence="2" id="KW-1185">Reference proteome</keyword>
<evidence type="ECO:0000313" key="2">
    <source>
        <dbReference type="Proteomes" id="UP001497535"/>
    </source>
</evidence>
<organism evidence="1 2">
    <name type="scientific">Meloidogyne enterolobii</name>
    <name type="common">Root-knot nematode worm</name>
    <name type="synonym">Meloidogyne mayaguensis</name>
    <dbReference type="NCBI Taxonomy" id="390850"/>
    <lineage>
        <taxon>Eukaryota</taxon>
        <taxon>Metazoa</taxon>
        <taxon>Ecdysozoa</taxon>
        <taxon>Nematoda</taxon>
        <taxon>Chromadorea</taxon>
        <taxon>Rhabditida</taxon>
        <taxon>Tylenchina</taxon>
        <taxon>Tylenchomorpha</taxon>
        <taxon>Tylenchoidea</taxon>
        <taxon>Meloidogynidae</taxon>
        <taxon>Meloidogyninae</taxon>
        <taxon>Meloidogyne</taxon>
    </lineage>
</organism>
<dbReference type="Proteomes" id="UP001497535">
    <property type="component" value="Unassembled WGS sequence"/>
</dbReference>
<accession>A0ACB1A5P5</accession>
<sequence>MGKGFNGNGQEKSTQNYYALVFAIFDKSLGYRTKQRGMLWDKGYIIGLVTSEGKPF</sequence>